<dbReference type="STRING" id="1189612.A33Q_3427"/>
<comment type="caution">
    <text evidence="1">The sequence shown here is derived from an EMBL/GenBank/DDBJ whole genome shotgun (WGS) entry which is preliminary data.</text>
</comment>
<reference evidence="1 2" key="1">
    <citation type="journal article" date="2013" name="Genome Announc.">
        <title>Draft Genome Sequence of Indibacter alkaliphilus Strain LW1T, Isolated from Lonar Lake, a Haloalkaline Lake in the Buldana District of Maharashtra, India.</title>
        <authorList>
            <person name="Singh A."/>
            <person name="Kumar Jangir P."/>
            <person name="Sharma R."/>
            <person name="Singh A."/>
            <person name="Kumar Pinnaka A."/>
            <person name="Shivaji S."/>
        </authorList>
    </citation>
    <scope>NUCLEOTIDE SEQUENCE [LARGE SCALE GENOMIC DNA]</scope>
    <source>
        <strain evidence="2">CCUG 57479 / KCTC 22604 / LW1</strain>
    </source>
</reference>
<organism evidence="1 2">
    <name type="scientific">Indibacter alkaliphilus (strain CCUG 57479 / KCTC 22604 / LW1)</name>
    <dbReference type="NCBI Taxonomy" id="1189612"/>
    <lineage>
        <taxon>Bacteria</taxon>
        <taxon>Pseudomonadati</taxon>
        <taxon>Bacteroidota</taxon>
        <taxon>Cytophagia</taxon>
        <taxon>Cytophagales</taxon>
        <taxon>Cyclobacteriaceae</taxon>
    </lineage>
</organism>
<evidence type="ECO:0000313" key="1">
    <source>
        <dbReference type="EMBL" id="EOZ95222.1"/>
    </source>
</evidence>
<dbReference type="Proteomes" id="UP000006073">
    <property type="component" value="Unassembled WGS sequence"/>
</dbReference>
<sequence>MFLITVGMAFTVACSGGKSEDERYVYEGDKIVDEVTGDEFYMEEDDVITVKHADGTTEKLAIDETPFYESALSEEYIQSLEARYFERKESLLAEKKEKLKEARRSRYAEFSDDELLERFRQAHKDGLDMTRQMDMMAELVERDIVSDEEAPDLLEIDPKMMDLEIELEEPIEEVEN</sequence>
<accession>S2D7L9</accession>
<proteinExistence type="predicted"/>
<keyword evidence="2" id="KW-1185">Reference proteome</keyword>
<evidence type="ECO:0000313" key="2">
    <source>
        <dbReference type="Proteomes" id="UP000006073"/>
    </source>
</evidence>
<protein>
    <submittedName>
        <fullName evidence="1">Uncharacterized protein</fullName>
    </submittedName>
</protein>
<dbReference type="EMBL" id="ALWO02000040">
    <property type="protein sequence ID" value="EOZ95222.1"/>
    <property type="molecule type" value="Genomic_DNA"/>
</dbReference>
<gene>
    <name evidence="1" type="ORF">A33Q_3427</name>
</gene>
<dbReference type="eggNOG" id="ENOG5032W7Z">
    <property type="taxonomic scope" value="Bacteria"/>
</dbReference>
<name>S2D7L9_INDAL</name>
<dbReference type="AlphaFoldDB" id="S2D7L9"/>